<dbReference type="OrthoDB" id="581382at2"/>
<dbReference type="AlphaFoldDB" id="D9SSC7"/>
<dbReference type="PANTHER" id="PTHR43236:SF1">
    <property type="entry name" value="BLL7220 PROTEIN"/>
    <property type="match status" value="1"/>
</dbReference>
<evidence type="ECO:0000313" key="3">
    <source>
        <dbReference type="Proteomes" id="UP000002730"/>
    </source>
</evidence>
<reference evidence="2 3" key="1">
    <citation type="submission" date="2010-08" db="EMBL/GenBank/DDBJ databases">
        <title>Complete sequence of Clostridium cellulovorans 743B.</title>
        <authorList>
            <consortium name="US DOE Joint Genome Institute"/>
            <person name="Lucas S."/>
            <person name="Copeland A."/>
            <person name="Lapidus A."/>
            <person name="Cheng J.-F."/>
            <person name="Bruce D."/>
            <person name="Goodwin L."/>
            <person name="Pitluck S."/>
            <person name="Chertkov O."/>
            <person name="Detter J.C."/>
            <person name="Han C."/>
            <person name="Tapia R."/>
            <person name="Land M."/>
            <person name="Hauser L."/>
            <person name="Chang Y.-J."/>
            <person name="Jeffries C."/>
            <person name="Kyrpides N."/>
            <person name="Ivanova N."/>
            <person name="Mikhailova N."/>
            <person name="Hemme C.L."/>
            <person name="Woyke T."/>
        </authorList>
    </citation>
    <scope>NUCLEOTIDE SEQUENCE [LARGE SCALE GENOMIC DNA]</scope>
    <source>
        <strain evidence="3">ATCC 35296 / DSM 3052 / OCM 3 / 743B</strain>
    </source>
</reference>
<dbReference type="PANTHER" id="PTHR43236">
    <property type="entry name" value="ANTITOXIN HIGA1"/>
    <property type="match status" value="1"/>
</dbReference>
<dbReference type="STRING" id="573061.Clocel_0754"/>
<evidence type="ECO:0000313" key="2">
    <source>
        <dbReference type="EMBL" id="ADL50524.1"/>
    </source>
</evidence>
<dbReference type="InterPro" id="IPR010359">
    <property type="entry name" value="IrrE_HExxH"/>
</dbReference>
<dbReference type="eggNOG" id="COG2856">
    <property type="taxonomic scope" value="Bacteria"/>
</dbReference>
<protein>
    <recommendedName>
        <fullName evidence="1">IrrE N-terminal-like domain-containing protein</fullName>
    </recommendedName>
</protein>
<name>D9SSC7_CLOC7</name>
<dbReference type="RefSeq" id="WP_010073157.1">
    <property type="nucleotide sequence ID" value="NC_014393.1"/>
</dbReference>
<sequence>MSSSSNDVYYTLAKIPKHRQEHIAKRVKDFIKEYKIRKWPLDFVEIILQIQKEQSIPLHVQSITTLSNKVDATTVYSEEHRKFIVIVNRKKMQYPFKISKHRRLNFTLAHEIAHIYLGHHELPDECKSEEDIKIEELEADEFAGRLLMPKEKITTCNFTSIANVAEKFNVSEWAVFKRLSILNRRELNGSETFLVCENCENIEINPEDNYCKICGIHLEEGVRGITTMKYNDGYEINQDTNRVVTCPNCGNTDIEDHHHNCIICGQFLFNECSNDHDCGNINIPGNARYCPQCGATTNFKNTGLLRDWQLARGALLNKMEFEDDICGTSTVNKKIENWICLVFTLEAENYNILHTLLEGSTGKLCGDTLVIYVIDTNFKNKLSKDKYIDLIRVKAEAEFSIKIKDVKIATMEDFYPIIDLSKDNDLMF</sequence>
<organism evidence="2 3">
    <name type="scientific">Clostridium cellulovorans (strain ATCC 35296 / DSM 3052 / OCM 3 / 743B)</name>
    <dbReference type="NCBI Taxonomy" id="573061"/>
    <lineage>
        <taxon>Bacteria</taxon>
        <taxon>Bacillati</taxon>
        <taxon>Bacillota</taxon>
        <taxon>Clostridia</taxon>
        <taxon>Eubacteriales</taxon>
        <taxon>Clostridiaceae</taxon>
        <taxon>Clostridium</taxon>
    </lineage>
</organism>
<dbReference type="eggNOG" id="COG1592">
    <property type="taxonomic scope" value="Bacteria"/>
</dbReference>
<dbReference type="Gene3D" id="1.10.10.2910">
    <property type="match status" value="1"/>
</dbReference>
<evidence type="ECO:0000259" key="1">
    <source>
        <dbReference type="Pfam" id="PF06114"/>
    </source>
</evidence>
<dbReference type="HOGENOM" id="CLU_640476_0_0_9"/>
<keyword evidence="3" id="KW-1185">Reference proteome</keyword>
<dbReference type="KEGG" id="ccb:Clocel_0754"/>
<dbReference type="Proteomes" id="UP000002730">
    <property type="component" value="Chromosome"/>
</dbReference>
<feature type="domain" description="IrrE N-terminal-like" evidence="1">
    <location>
        <begin position="103"/>
        <end position="180"/>
    </location>
</feature>
<dbReference type="EMBL" id="CP002160">
    <property type="protein sequence ID" value="ADL50524.1"/>
    <property type="molecule type" value="Genomic_DNA"/>
</dbReference>
<dbReference type="InterPro" id="IPR052345">
    <property type="entry name" value="Rad_response_metalloprotease"/>
</dbReference>
<proteinExistence type="predicted"/>
<accession>D9SSC7</accession>
<gene>
    <name evidence="2" type="ordered locus">Clocel_0754</name>
</gene>
<dbReference type="Pfam" id="PF06114">
    <property type="entry name" value="Peptidase_M78"/>
    <property type="match status" value="1"/>
</dbReference>